<dbReference type="Gene3D" id="3.90.79.10">
    <property type="entry name" value="Nucleoside Triphosphate Pyrophosphohydrolase"/>
    <property type="match status" value="1"/>
</dbReference>
<dbReference type="InterPro" id="IPR020476">
    <property type="entry name" value="Nudix_hydrolase"/>
</dbReference>
<evidence type="ECO:0000259" key="9">
    <source>
        <dbReference type="PROSITE" id="PS51462"/>
    </source>
</evidence>
<dbReference type="InterPro" id="IPR000059">
    <property type="entry name" value="NUDIX_hydrolase_NudL_CS"/>
</dbReference>
<organism evidence="10 11">
    <name type="scientific">Alteromonas sediminis</name>
    <dbReference type="NCBI Taxonomy" id="2259342"/>
    <lineage>
        <taxon>Bacteria</taxon>
        <taxon>Pseudomonadati</taxon>
        <taxon>Pseudomonadota</taxon>
        <taxon>Gammaproteobacteria</taxon>
        <taxon>Alteromonadales</taxon>
        <taxon>Alteromonadaceae</taxon>
        <taxon>Alteromonas/Salinimonas group</taxon>
        <taxon>Alteromonas</taxon>
    </lineage>
</organism>
<comment type="caution">
    <text evidence="10">The sequence shown here is derived from an EMBL/GenBank/DDBJ whole genome shotgun (WGS) entry which is preliminary data.</text>
</comment>
<dbReference type="GO" id="GO:0000287">
    <property type="term" value="F:magnesium ion binding"/>
    <property type="evidence" value="ECO:0007669"/>
    <property type="project" value="InterPro"/>
</dbReference>
<gene>
    <name evidence="10" type="ORF">DRW07_07250</name>
</gene>
<dbReference type="PROSITE" id="PS00893">
    <property type="entry name" value="NUDIX_BOX"/>
    <property type="match status" value="1"/>
</dbReference>
<dbReference type="InterPro" id="IPR045121">
    <property type="entry name" value="CoAse"/>
</dbReference>
<comment type="cofactor">
    <cofactor evidence="2">
        <name>Mg(2+)</name>
        <dbReference type="ChEBI" id="CHEBI:18420"/>
    </cofactor>
</comment>
<protein>
    <submittedName>
        <fullName evidence="10">CoA pyrophosphatase</fullName>
    </submittedName>
</protein>
<reference evidence="10 11" key="1">
    <citation type="submission" date="2018-11" db="EMBL/GenBank/DDBJ databases">
        <authorList>
            <person name="Ye M.-Q."/>
            <person name="Du Z.-J."/>
        </authorList>
    </citation>
    <scope>NUCLEOTIDE SEQUENCE [LARGE SCALE GENOMIC DNA]</scope>
    <source>
        <strain evidence="10 11">U0105</strain>
    </source>
</reference>
<evidence type="ECO:0000256" key="7">
    <source>
        <dbReference type="ARBA" id="ARBA00023211"/>
    </source>
</evidence>
<keyword evidence="5 8" id="KW-0378">Hydrolase</keyword>
<sequence length="188" mass="21766">MTRTEFLTRFHHIRNIDAEPDYPLRKPGLPAAVLVPIVIRPEGLQLLLTERAHHLRHHPGQISFPGGKLEAGETAQQAAQREAFEEIGLHPERIEWIGALPNYRTITRYEIVPLLGFIHPQDNYTIDANEVADVFEVPLDYMVDQKNHLTYPFSKRGRNWTVFFIPYKDYMVWGATAAIIRNLSHHLR</sequence>
<dbReference type="GO" id="GO:0010945">
    <property type="term" value="F:coenzyme A diphosphatase activity"/>
    <property type="evidence" value="ECO:0007669"/>
    <property type="project" value="InterPro"/>
</dbReference>
<dbReference type="GO" id="GO:0030145">
    <property type="term" value="F:manganese ion binding"/>
    <property type="evidence" value="ECO:0007669"/>
    <property type="project" value="InterPro"/>
</dbReference>
<dbReference type="NCBIfam" id="NF007980">
    <property type="entry name" value="PRK10707.1"/>
    <property type="match status" value="1"/>
</dbReference>
<dbReference type="InterPro" id="IPR000086">
    <property type="entry name" value="NUDIX_hydrolase_dom"/>
</dbReference>
<dbReference type="CDD" id="cd03426">
    <property type="entry name" value="NUDIX_CoAse_Nudt7"/>
    <property type="match status" value="1"/>
</dbReference>
<evidence type="ECO:0000256" key="6">
    <source>
        <dbReference type="ARBA" id="ARBA00022842"/>
    </source>
</evidence>
<dbReference type="InterPro" id="IPR015797">
    <property type="entry name" value="NUDIX_hydrolase-like_dom_sf"/>
</dbReference>
<dbReference type="EMBL" id="RPOK01000002">
    <property type="protein sequence ID" value="RPJ67320.1"/>
    <property type="molecule type" value="Genomic_DNA"/>
</dbReference>
<dbReference type="Proteomes" id="UP000275281">
    <property type="component" value="Unassembled WGS sequence"/>
</dbReference>
<dbReference type="PRINTS" id="PR00502">
    <property type="entry name" value="NUDIXFAMILY"/>
</dbReference>
<evidence type="ECO:0000256" key="8">
    <source>
        <dbReference type="RuleBase" id="RU003476"/>
    </source>
</evidence>
<dbReference type="OrthoDB" id="9802805at2"/>
<feature type="domain" description="Nudix hydrolase" evidence="9">
    <location>
        <begin position="28"/>
        <end position="159"/>
    </location>
</feature>
<evidence type="ECO:0000313" key="10">
    <source>
        <dbReference type="EMBL" id="RPJ67320.1"/>
    </source>
</evidence>
<dbReference type="InterPro" id="IPR020084">
    <property type="entry name" value="NUDIX_hydrolase_CS"/>
</dbReference>
<evidence type="ECO:0000256" key="1">
    <source>
        <dbReference type="ARBA" id="ARBA00001936"/>
    </source>
</evidence>
<dbReference type="AlphaFoldDB" id="A0A3N5Y207"/>
<dbReference type="PROSITE" id="PS01293">
    <property type="entry name" value="NUDIX_COA"/>
    <property type="match status" value="1"/>
</dbReference>
<keyword evidence="7" id="KW-0464">Manganese</keyword>
<proteinExistence type="inferred from homology"/>
<dbReference type="Pfam" id="PF00293">
    <property type="entry name" value="NUDIX"/>
    <property type="match status" value="1"/>
</dbReference>
<evidence type="ECO:0000256" key="3">
    <source>
        <dbReference type="ARBA" id="ARBA00006506"/>
    </source>
</evidence>
<evidence type="ECO:0000313" key="11">
    <source>
        <dbReference type="Proteomes" id="UP000275281"/>
    </source>
</evidence>
<evidence type="ECO:0000256" key="5">
    <source>
        <dbReference type="ARBA" id="ARBA00022801"/>
    </source>
</evidence>
<accession>A0A3N5Y207</accession>
<keyword evidence="4" id="KW-0479">Metal-binding</keyword>
<comment type="similarity">
    <text evidence="3">Belongs to the Nudix hydrolase family. PCD1 subfamily.</text>
</comment>
<dbReference type="PANTHER" id="PTHR12992:SF11">
    <property type="entry name" value="MITOCHONDRIAL COENZYME A DIPHOSPHATASE NUDT8"/>
    <property type="match status" value="1"/>
</dbReference>
<dbReference type="GO" id="GO:0009132">
    <property type="term" value="P:nucleoside diphosphate metabolic process"/>
    <property type="evidence" value="ECO:0007669"/>
    <property type="project" value="InterPro"/>
</dbReference>
<keyword evidence="11" id="KW-1185">Reference proteome</keyword>
<keyword evidence="6" id="KW-0460">Magnesium</keyword>
<dbReference type="RefSeq" id="WP_124027221.1">
    <property type="nucleotide sequence ID" value="NZ_JBHRSN010000015.1"/>
</dbReference>
<dbReference type="SUPFAM" id="SSF55811">
    <property type="entry name" value="Nudix"/>
    <property type="match status" value="1"/>
</dbReference>
<name>A0A3N5Y207_9ALTE</name>
<evidence type="ECO:0000256" key="4">
    <source>
        <dbReference type="ARBA" id="ARBA00022723"/>
    </source>
</evidence>
<dbReference type="PANTHER" id="PTHR12992">
    <property type="entry name" value="NUDIX HYDROLASE"/>
    <property type="match status" value="1"/>
</dbReference>
<evidence type="ECO:0000256" key="2">
    <source>
        <dbReference type="ARBA" id="ARBA00001946"/>
    </source>
</evidence>
<comment type="cofactor">
    <cofactor evidence="1">
        <name>Mn(2+)</name>
        <dbReference type="ChEBI" id="CHEBI:29035"/>
    </cofactor>
</comment>
<dbReference type="PROSITE" id="PS51462">
    <property type="entry name" value="NUDIX"/>
    <property type="match status" value="1"/>
</dbReference>